<protein>
    <recommendedName>
        <fullName evidence="2">Peroxisomal membrane protein PEX16</fullName>
    </recommendedName>
</protein>
<evidence type="ECO:0000256" key="2">
    <source>
        <dbReference type="RuleBase" id="RU365003"/>
    </source>
</evidence>
<keyword evidence="4" id="KW-1185">Reference proteome</keyword>
<dbReference type="Proteomes" id="UP000186594">
    <property type="component" value="Unassembled WGS sequence"/>
</dbReference>
<dbReference type="InterPro" id="IPR013919">
    <property type="entry name" value="Pex16"/>
</dbReference>
<dbReference type="GO" id="GO:0005778">
    <property type="term" value="C:peroxisomal membrane"/>
    <property type="evidence" value="ECO:0007669"/>
    <property type="project" value="UniProtKB-SubCell"/>
</dbReference>
<dbReference type="Pfam" id="PF08610">
    <property type="entry name" value="Pex16"/>
    <property type="match status" value="1"/>
</dbReference>
<keyword evidence="2" id="KW-0576">Peroxisome</keyword>
<evidence type="ECO:0000256" key="1">
    <source>
        <dbReference type="ARBA" id="ARBA00009505"/>
    </source>
</evidence>
<reference evidence="3 4" key="1">
    <citation type="submission" date="2016-04" db="EMBL/GenBank/DDBJ databases">
        <title>Evolutionary innovation and constraint leading to complex multicellularity in the Ascomycota.</title>
        <authorList>
            <person name="Cisse O."/>
            <person name="Nguyen A."/>
            <person name="Hewitt D.A."/>
            <person name="Jedd G."/>
            <person name="Stajich J.E."/>
        </authorList>
    </citation>
    <scope>NUCLEOTIDE SEQUENCE [LARGE SCALE GENOMIC DNA]</scope>
    <source>
        <strain evidence="3 4">DAH-3</strain>
    </source>
</reference>
<dbReference type="AlphaFoldDB" id="A0A1U7LHD1"/>
<keyword evidence="2" id="KW-0962">Peroxisome biogenesis</keyword>
<dbReference type="GO" id="GO:0007031">
    <property type="term" value="P:peroxisome organization"/>
    <property type="evidence" value="ECO:0007669"/>
    <property type="project" value="UniProtKB-KW"/>
</dbReference>
<evidence type="ECO:0000313" key="4">
    <source>
        <dbReference type="Proteomes" id="UP000186594"/>
    </source>
</evidence>
<dbReference type="OMA" id="PTWQSTY"/>
<dbReference type="EMBL" id="LXFE01003926">
    <property type="protein sequence ID" value="OLL22066.1"/>
    <property type="molecule type" value="Genomic_DNA"/>
</dbReference>
<organism evidence="3 4">
    <name type="scientific">Neolecta irregularis (strain DAH-3)</name>
    <dbReference type="NCBI Taxonomy" id="1198029"/>
    <lineage>
        <taxon>Eukaryota</taxon>
        <taxon>Fungi</taxon>
        <taxon>Dikarya</taxon>
        <taxon>Ascomycota</taxon>
        <taxon>Taphrinomycotina</taxon>
        <taxon>Neolectales</taxon>
        <taxon>Neolectaceae</taxon>
        <taxon>Neolecta</taxon>
    </lineage>
</organism>
<name>A0A1U7LHD1_NEOID</name>
<comment type="similarity">
    <text evidence="1 2">Belongs to the peroxin-16 family.</text>
</comment>
<evidence type="ECO:0000313" key="3">
    <source>
        <dbReference type="EMBL" id="OLL22066.1"/>
    </source>
</evidence>
<dbReference type="PANTHER" id="PTHR13299:SF0">
    <property type="entry name" value="PEROXISOMAL MEMBRANE PROTEIN PEX16"/>
    <property type="match status" value="1"/>
</dbReference>
<accession>A0A1U7LHD1</accession>
<dbReference type="STRING" id="1198029.A0A1U7LHD1"/>
<dbReference type="PANTHER" id="PTHR13299">
    <property type="entry name" value="PEROXISOMAL MEMBRANE PROTEIN PEX16"/>
    <property type="match status" value="1"/>
</dbReference>
<comment type="caution">
    <text evidence="3">The sequence shown here is derived from an EMBL/GenBank/DDBJ whole genome shotgun (WGS) entry which is preliminary data.</text>
</comment>
<proteinExistence type="inferred from homology"/>
<comment type="subcellular location">
    <subcellularLocation>
        <location evidence="2">Peroxisome membrane</location>
    </subcellularLocation>
</comment>
<gene>
    <name evidence="3" type="ORF">NEOLI_003791</name>
</gene>
<sequence length="346" mass="39579">MTVPAVPVLRRYESFLAHNASQVSSIESTLRSLAYVLPGRFKDAELASETLYTLLNFVGLYHDSVLSRIQQHKPGQSQHARYTTHLLARSGIYRKFARLVMMLGYSQVLWEMIAFRKGGNKVQWRIIILLEGLKATLRLVLLRLSSYRPLLHPPLPERDIEDSPPSIALQSVKLPRTGLTLPSLSQTQSVNTFLLDKLLTADDIKPPFQLVHRVQGLGRFAEILYILRPLVYALLLKRYSKKNWRPWVIGISIDLAARNLALRSFEQTIPGGLRALTGLEKEELRRRGREMWWWMLRGAGYENLTKPYLESIVQKLGTGAILSLIGSVVGDYQYLWENYYFTTATI</sequence>
<dbReference type="OrthoDB" id="2021143at2759"/>